<sequence>MIKVTVTDEGIPMVWNSEDWIKLRNEYRILGNLCGSLPDVSSQEQFHGLPLVLLPYEATLLREKKIARLVRYPSLARAPGKGVREEYEKYCQRICDGQLTTLVKKQRQSDINERSKDVEETEDNSELLKVTKRTRKRRKDSGDCSHSSLLNLAIEKFGEEELKEFMPLASSLCVQTFTTYPWLRKEDACSVKWRYPSTSAENLTFNVFKDFWEKGYYISSGHKFGAHFIVYPGDPFVYSAHFLVICIERNAAIRPSDVAVLCRLGDTMNKSVVLACETNDKITYQTLKCSVLSK</sequence>
<dbReference type="SUPFAM" id="SSF53032">
    <property type="entry name" value="tRNA-intron endonuclease catalytic domain-like"/>
    <property type="match status" value="1"/>
</dbReference>
<name>A0AAN9VX00_9ORTH</name>
<dbReference type="EMBL" id="JAZDUA010000168">
    <property type="protein sequence ID" value="KAK7865704.1"/>
    <property type="molecule type" value="Genomic_DNA"/>
</dbReference>
<dbReference type="GO" id="GO:0000213">
    <property type="term" value="F:tRNA-intron lyase activity"/>
    <property type="evidence" value="ECO:0007669"/>
    <property type="project" value="UniProtKB-UniRule"/>
</dbReference>
<protein>
    <recommendedName>
        <fullName evidence="4">tRNA-splicing endonuclease subunit Sen34</fullName>
        <ecNumber evidence="4">4.6.1.16</ecNumber>
    </recommendedName>
</protein>
<dbReference type="EC" id="4.6.1.16" evidence="4"/>
<accession>A0AAN9VX00</accession>
<dbReference type="InterPro" id="IPR011856">
    <property type="entry name" value="tRNA_endonuc-like_dom_sf"/>
</dbReference>
<evidence type="ECO:0000259" key="6">
    <source>
        <dbReference type="Pfam" id="PF26577"/>
    </source>
</evidence>
<comment type="caution">
    <text evidence="7">The sequence shown here is derived from an EMBL/GenBank/DDBJ whole genome shotgun (WGS) entry which is preliminary data.</text>
</comment>
<evidence type="ECO:0000313" key="8">
    <source>
        <dbReference type="Proteomes" id="UP001378592"/>
    </source>
</evidence>
<feature type="domain" description="TSEN34 N-terminal" evidence="6">
    <location>
        <begin position="3"/>
        <end position="71"/>
    </location>
</feature>
<dbReference type="InterPro" id="IPR036167">
    <property type="entry name" value="tRNA_intron_Endo_cat-like_sf"/>
</dbReference>
<dbReference type="GO" id="GO:0000214">
    <property type="term" value="C:tRNA-intron endonuclease complex"/>
    <property type="evidence" value="ECO:0007669"/>
    <property type="project" value="UniProtKB-UniRule"/>
</dbReference>
<evidence type="ECO:0000256" key="4">
    <source>
        <dbReference type="PIRNR" id="PIRNR017250"/>
    </source>
</evidence>
<keyword evidence="8" id="KW-1185">Reference proteome</keyword>
<dbReference type="Pfam" id="PF26577">
    <property type="entry name" value="TSEN34_N"/>
    <property type="match status" value="1"/>
</dbReference>
<dbReference type="GO" id="GO:0000379">
    <property type="term" value="P:tRNA-type intron splice site recognition and cleavage"/>
    <property type="evidence" value="ECO:0007669"/>
    <property type="project" value="UniProtKB-UniRule"/>
</dbReference>
<reference evidence="7 8" key="1">
    <citation type="submission" date="2024-03" db="EMBL/GenBank/DDBJ databases">
        <title>The genome assembly and annotation of the cricket Gryllus longicercus Weissman &amp; Gray.</title>
        <authorList>
            <person name="Szrajer S."/>
            <person name="Gray D."/>
            <person name="Ylla G."/>
        </authorList>
    </citation>
    <scope>NUCLEOTIDE SEQUENCE [LARGE SCALE GENOMIC DNA]</scope>
    <source>
        <strain evidence="7">DAG 2021-001</strain>
        <tissue evidence="7">Whole body minus gut</tissue>
    </source>
</reference>
<evidence type="ECO:0000259" key="5">
    <source>
        <dbReference type="Pfam" id="PF01974"/>
    </source>
</evidence>
<proteinExistence type="inferred from homology"/>
<organism evidence="7 8">
    <name type="scientific">Gryllus longicercus</name>
    <dbReference type="NCBI Taxonomy" id="2509291"/>
    <lineage>
        <taxon>Eukaryota</taxon>
        <taxon>Metazoa</taxon>
        <taxon>Ecdysozoa</taxon>
        <taxon>Arthropoda</taxon>
        <taxon>Hexapoda</taxon>
        <taxon>Insecta</taxon>
        <taxon>Pterygota</taxon>
        <taxon>Neoptera</taxon>
        <taxon>Polyneoptera</taxon>
        <taxon>Orthoptera</taxon>
        <taxon>Ensifera</taxon>
        <taxon>Gryllidea</taxon>
        <taxon>Grylloidea</taxon>
        <taxon>Gryllidae</taxon>
        <taxon>Gryllinae</taxon>
        <taxon>Gryllus</taxon>
    </lineage>
</organism>
<evidence type="ECO:0000256" key="3">
    <source>
        <dbReference type="ARBA" id="ARBA00023239"/>
    </source>
</evidence>
<dbReference type="Gene3D" id="3.40.1350.10">
    <property type="match status" value="1"/>
</dbReference>
<dbReference type="Pfam" id="PF01974">
    <property type="entry name" value="tRNA_int_endo"/>
    <property type="match status" value="1"/>
</dbReference>
<keyword evidence="2 4" id="KW-0819">tRNA processing</keyword>
<dbReference type="PIRSF" id="PIRSF017250">
    <property type="entry name" value="tRNA_splic_SEN34"/>
    <property type="match status" value="1"/>
</dbReference>
<evidence type="ECO:0000256" key="2">
    <source>
        <dbReference type="ARBA" id="ARBA00022694"/>
    </source>
</evidence>
<dbReference type="PANTHER" id="PTHR13070">
    <property type="entry name" value="TRNA-SPLICING ENDONUCLEASE SUBUNIT SEN34-RELATED"/>
    <property type="match status" value="1"/>
</dbReference>
<comment type="similarity">
    <text evidence="1 4">Belongs to the tRNA-intron endonuclease family.</text>
</comment>
<keyword evidence="3 4" id="KW-0456">Lyase</keyword>
<dbReference type="InterPro" id="IPR016690">
    <property type="entry name" value="TSEN34"/>
</dbReference>
<dbReference type="InterPro" id="IPR006677">
    <property type="entry name" value="tRNA_intron_Endonuc_cat-like"/>
</dbReference>
<dbReference type="Proteomes" id="UP001378592">
    <property type="component" value="Unassembled WGS sequence"/>
</dbReference>
<dbReference type="GO" id="GO:0003676">
    <property type="term" value="F:nucleic acid binding"/>
    <property type="evidence" value="ECO:0007669"/>
    <property type="project" value="InterPro"/>
</dbReference>
<dbReference type="AlphaFoldDB" id="A0AAN9VX00"/>
<feature type="domain" description="tRNA intron endonuclease catalytic" evidence="5">
    <location>
        <begin position="204"/>
        <end position="284"/>
    </location>
</feature>
<dbReference type="InterPro" id="IPR059049">
    <property type="entry name" value="TSEN34_N"/>
</dbReference>
<gene>
    <name evidence="7" type="ORF">R5R35_014512</name>
</gene>
<dbReference type="CDD" id="cd22363">
    <property type="entry name" value="tRNA-intron_lyase_C"/>
    <property type="match status" value="1"/>
</dbReference>
<evidence type="ECO:0000256" key="1">
    <source>
        <dbReference type="ARBA" id="ARBA00008078"/>
    </source>
</evidence>
<dbReference type="PANTHER" id="PTHR13070:SF0">
    <property type="entry name" value="TRNA-SPLICING ENDONUCLEASE SUBUNIT SEN34"/>
    <property type="match status" value="1"/>
</dbReference>
<evidence type="ECO:0000313" key="7">
    <source>
        <dbReference type="EMBL" id="KAK7865704.1"/>
    </source>
</evidence>
<comment type="function">
    <text evidence="4">Constitutes one of the two catalytic subunit of the tRNA-splicing endonuclease complex, a complex responsible for identification and cleavage of the splice sites in pre-tRNA. It cleaves pre-tRNA at the 5'- and 3'-splice sites to release the intron. The products are an intron and two tRNA half-molecules bearing 2',3'-cyclic phosphate and 5'-OH termini. There are no conserved sequences at the splice sites, but the intron is invariably located at the same site in the gene, placing the splice sites an invariant distance from the constant structural features of the tRNA body.</text>
</comment>